<dbReference type="InterPro" id="IPR000160">
    <property type="entry name" value="GGDEF_dom"/>
</dbReference>
<dbReference type="EMBL" id="BSDY01000003">
    <property type="protein sequence ID" value="GLI55248.1"/>
    <property type="molecule type" value="Genomic_DNA"/>
</dbReference>
<gene>
    <name evidence="2" type="ORF">PM10SUCC1_07630</name>
</gene>
<dbReference type="Proteomes" id="UP001144471">
    <property type="component" value="Unassembled WGS sequence"/>
</dbReference>
<dbReference type="SUPFAM" id="SSF55073">
    <property type="entry name" value="Nucleotide cyclase"/>
    <property type="match status" value="1"/>
</dbReference>
<dbReference type="GO" id="GO:1902201">
    <property type="term" value="P:negative regulation of bacterial-type flagellum-dependent cell motility"/>
    <property type="evidence" value="ECO:0007669"/>
    <property type="project" value="TreeGrafter"/>
</dbReference>
<accession>A0A9W6LMA2</accession>
<dbReference type="SUPFAM" id="SSF55781">
    <property type="entry name" value="GAF domain-like"/>
    <property type="match status" value="1"/>
</dbReference>
<dbReference type="PROSITE" id="PS50887">
    <property type="entry name" value="GGDEF"/>
    <property type="match status" value="1"/>
</dbReference>
<dbReference type="GO" id="GO:0005886">
    <property type="term" value="C:plasma membrane"/>
    <property type="evidence" value="ECO:0007669"/>
    <property type="project" value="TreeGrafter"/>
</dbReference>
<dbReference type="InterPro" id="IPR029787">
    <property type="entry name" value="Nucleotide_cyclase"/>
</dbReference>
<proteinExistence type="predicted"/>
<keyword evidence="3" id="KW-1185">Reference proteome</keyword>
<dbReference type="NCBIfam" id="TIGR00254">
    <property type="entry name" value="GGDEF"/>
    <property type="match status" value="1"/>
</dbReference>
<dbReference type="Gene3D" id="3.30.70.270">
    <property type="match status" value="1"/>
</dbReference>
<dbReference type="GO" id="GO:0043709">
    <property type="term" value="P:cell adhesion involved in single-species biofilm formation"/>
    <property type="evidence" value="ECO:0007669"/>
    <property type="project" value="TreeGrafter"/>
</dbReference>
<protein>
    <recommendedName>
        <fullName evidence="1">GGDEF domain-containing protein</fullName>
    </recommendedName>
</protein>
<dbReference type="PANTHER" id="PTHR45138:SF9">
    <property type="entry name" value="DIGUANYLATE CYCLASE DGCM-RELATED"/>
    <property type="match status" value="1"/>
</dbReference>
<dbReference type="PANTHER" id="PTHR45138">
    <property type="entry name" value="REGULATORY COMPONENTS OF SENSORY TRANSDUCTION SYSTEM"/>
    <property type="match status" value="1"/>
</dbReference>
<dbReference type="GO" id="GO:0052621">
    <property type="term" value="F:diguanylate cyclase activity"/>
    <property type="evidence" value="ECO:0007669"/>
    <property type="project" value="TreeGrafter"/>
</dbReference>
<dbReference type="CDD" id="cd01949">
    <property type="entry name" value="GGDEF"/>
    <property type="match status" value="1"/>
</dbReference>
<dbReference type="Pfam" id="PF00990">
    <property type="entry name" value="GGDEF"/>
    <property type="match status" value="1"/>
</dbReference>
<comment type="caution">
    <text evidence="2">The sequence shown here is derived from an EMBL/GenBank/DDBJ whole genome shotgun (WGS) entry which is preliminary data.</text>
</comment>
<evidence type="ECO:0000313" key="2">
    <source>
        <dbReference type="EMBL" id="GLI55248.1"/>
    </source>
</evidence>
<sequence>MEINGRKNDGLLEEINYIKEELYKEKLKLQRERKAFYFVKKLAKVIVSTNSIKEMSKKVYESMRQAYGECTIGIAVNSPERERVCNCFYHEMDRCLDFEDIPYNEKESKLLKTILHEREFLYSGERVRELTKFVGSVPRACYFAPLKMEKEVIGAFTYQSYERDEFSLEELEVCRELVPFMTIALNNTLQNKKILEVNRVLQKHSKYDELTGIYNRRYFYEIFEEKYRKAWKHGEKTFLYLMDLNNFKGVNDNFGHHRGDLALKRVGEILKGRFIGGDVGRFGGDEFLCGLTGITSQEALELAQRVTTDIHDEDISYNFLGSRVGISIGILELESGRVLRDYFKELDNNLYRAKRSSITKIYMSKE</sequence>
<dbReference type="AlphaFoldDB" id="A0A9W6LMA2"/>
<feature type="domain" description="GGDEF" evidence="1">
    <location>
        <begin position="235"/>
        <end position="366"/>
    </location>
</feature>
<dbReference type="Gene3D" id="3.30.450.40">
    <property type="match status" value="1"/>
</dbReference>
<evidence type="ECO:0000313" key="3">
    <source>
        <dbReference type="Proteomes" id="UP001144471"/>
    </source>
</evidence>
<reference evidence="2" key="1">
    <citation type="submission" date="2022-12" db="EMBL/GenBank/DDBJ databases">
        <title>Reference genome sequencing for broad-spectrum identification of bacterial and archaeal isolates by mass spectrometry.</title>
        <authorList>
            <person name="Sekiguchi Y."/>
            <person name="Tourlousse D.M."/>
        </authorList>
    </citation>
    <scope>NUCLEOTIDE SEQUENCE</scope>
    <source>
        <strain evidence="2">10succ1</strain>
    </source>
</reference>
<organism evidence="2 3">
    <name type="scientific">Propionigenium maris DSM 9537</name>
    <dbReference type="NCBI Taxonomy" id="1123000"/>
    <lineage>
        <taxon>Bacteria</taxon>
        <taxon>Fusobacteriati</taxon>
        <taxon>Fusobacteriota</taxon>
        <taxon>Fusobacteriia</taxon>
        <taxon>Fusobacteriales</taxon>
        <taxon>Fusobacteriaceae</taxon>
        <taxon>Propionigenium</taxon>
    </lineage>
</organism>
<dbReference type="SMART" id="SM00267">
    <property type="entry name" value="GGDEF"/>
    <property type="match status" value="1"/>
</dbReference>
<dbReference type="InterPro" id="IPR029016">
    <property type="entry name" value="GAF-like_dom_sf"/>
</dbReference>
<dbReference type="InterPro" id="IPR043128">
    <property type="entry name" value="Rev_trsase/Diguanyl_cyclase"/>
</dbReference>
<name>A0A9W6LMA2_9FUSO</name>
<dbReference type="InterPro" id="IPR050469">
    <property type="entry name" value="Diguanylate_Cyclase"/>
</dbReference>
<evidence type="ECO:0000259" key="1">
    <source>
        <dbReference type="PROSITE" id="PS50887"/>
    </source>
</evidence>